<evidence type="ECO:0000313" key="1">
    <source>
        <dbReference type="EMBL" id="GBM89801.1"/>
    </source>
</evidence>
<dbReference type="Proteomes" id="UP000499080">
    <property type="component" value="Unassembled WGS sequence"/>
</dbReference>
<dbReference type="AlphaFoldDB" id="A0A4Y2JHL6"/>
<reference evidence="1 2" key="1">
    <citation type="journal article" date="2019" name="Sci. Rep.">
        <title>Orb-weaving spider Araneus ventricosus genome elucidates the spidroin gene catalogue.</title>
        <authorList>
            <person name="Kono N."/>
            <person name="Nakamura H."/>
            <person name="Ohtoshi R."/>
            <person name="Moran D.A.P."/>
            <person name="Shinohara A."/>
            <person name="Yoshida Y."/>
            <person name="Fujiwara M."/>
            <person name="Mori M."/>
            <person name="Tomita M."/>
            <person name="Arakawa K."/>
        </authorList>
    </citation>
    <scope>NUCLEOTIDE SEQUENCE [LARGE SCALE GENOMIC DNA]</scope>
</reference>
<comment type="caution">
    <text evidence="1">The sequence shown here is derived from an EMBL/GenBank/DDBJ whole genome shotgun (WGS) entry which is preliminary data.</text>
</comment>
<proteinExistence type="predicted"/>
<protein>
    <submittedName>
        <fullName evidence="1">Uncharacterized protein</fullName>
    </submittedName>
</protein>
<organism evidence="1 2">
    <name type="scientific">Araneus ventricosus</name>
    <name type="common">Orbweaver spider</name>
    <name type="synonym">Epeira ventricosa</name>
    <dbReference type="NCBI Taxonomy" id="182803"/>
    <lineage>
        <taxon>Eukaryota</taxon>
        <taxon>Metazoa</taxon>
        <taxon>Ecdysozoa</taxon>
        <taxon>Arthropoda</taxon>
        <taxon>Chelicerata</taxon>
        <taxon>Arachnida</taxon>
        <taxon>Araneae</taxon>
        <taxon>Araneomorphae</taxon>
        <taxon>Entelegynae</taxon>
        <taxon>Araneoidea</taxon>
        <taxon>Araneidae</taxon>
        <taxon>Araneus</taxon>
    </lineage>
</organism>
<dbReference type="EMBL" id="BGPR01003575">
    <property type="protein sequence ID" value="GBM89801.1"/>
    <property type="molecule type" value="Genomic_DNA"/>
</dbReference>
<accession>A0A4Y2JHL6</accession>
<gene>
    <name evidence="1" type="ORF">AVEN_36959_1</name>
</gene>
<sequence>MQDSTLELNRRYRLLPQHIGVIHVLSYVWSTQMLPNVVFCRLRTGKRVVLELTWIAVGCGSWIHYMLQRLRIPCIRKTMLLYRMPTKVPYHSFNYRMAAAIFIRVVSMYGKSDYALLDETTYSATWWRTVELALLPLKRYEIEEKSKTTKL</sequence>
<keyword evidence="2" id="KW-1185">Reference proteome</keyword>
<evidence type="ECO:0000313" key="2">
    <source>
        <dbReference type="Proteomes" id="UP000499080"/>
    </source>
</evidence>
<name>A0A4Y2JHL6_ARAVE</name>